<sequence length="483" mass="55235">MIGWKKYWKIYLFSLLTVFYFFYVFRNTIISDPASFFLEAKDIAAGNWALVGWNLSTVNFYFTEMIPFAIAIKLFGPHVSLLWLIPAAYYALVMVLSLSIARRNKFGMSVLFVMALPCTFAVFTTIDACIHIGALIIALITINSMQRQPGAIAIALLAILNAMAIFSDSLYFYFMTAPLLISLLAWPVLFKERVEYKWLLMTILSVVIAFVMNKILSAVPHFYIQDYTPPEFVAIDKFWSNVYYMYYGLVHLFGADFYGKPIGDVAALKNFVRFVCTLSVLIFGIFYSLRTKSAHIIDRLLIVSIMALAVAFVFSNIPVDVRSVRYLVPLVFMMLIFIARNVVINRQSVLLVLIPSFLIFVVNLSEWKTEYRNSAYVKVAKYIDSQDLGSGFGSFWLTTSVSIHSKKAISIAPTIVEEQQKRLRPYHWLSNEQWYTVKARYYIASSDEEVAAMSEVFGKDYRLESVSGIRLMIYPDARIITSE</sequence>
<keyword evidence="1" id="KW-0812">Transmembrane</keyword>
<protein>
    <recommendedName>
        <fullName evidence="4">Glycosyltransferase RgtA/B/C/D-like domain-containing protein</fullName>
    </recommendedName>
</protein>
<feature type="transmembrane region" description="Helical" evidence="1">
    <location>
        <begin position="7"/>
        <end position="25"/>
    </location>
</feature>
<reference evidence="2 3" key="1">
    <citation type="submission" date="2021-01" db="EMBL/GenBank/DDBJ databases">
        <title>Genome sequencing of apramycin resistant K. pneumoniae.</title>
        <authorList>
            <person name="Chen L."/>
            <person name="Kreiswirth B."/>
        </authorList>
    </citation>
    <scope>NUCLEOTIDE SEQUENCE [LARGE SCALE GENOMIC DNA]</scope>
    <source>
        <strain evidence="2 3">59493</strain>
    </source>
</reference>
<keyword evidence="1" id="KW-1133">Transmembrane helix</keyword>
<dbReference type="Proteomes" id="UP000595568">
    <property type="component" value="Chromosome"/>
</dbReference>
<evidence type="ECO:0000313" key="3">
    <source>
        <dbReference type="Proteomes" id="UP000595568"/>
    </source>
</evidence>
<feature type="transmembrane region" description="Helical" evidence="1">
    <location>
        <begin position="172"/>
        <end position="190"/>
    </location>
</feature>
<evidence type="ECO:0000256" key="1">
    <source>
        <dbReference type="SAM" id="Phobius"/>
    </source>
</evidence>
<accession>A0AAX1L0Z4</accession>
<dbReference type="AlphaFoldDB" id="A0AAX1L0Z4"/>
<dbReference type="EMBL" id="CP068602">
    <property type="protein sequence ID" value="QQZ73212.1"/>
    <property type="molecule type" value="Genomic_DNA"/>
</dbReference>
<feature type="transmembrane region" description="Helical" evidence="1">
    <location>
        <begin position="271"/>
        <end position="290"/>
    </location>
</feature>
<feature type="transmembrane region" description="Helical" evidence="1">
    <location>
        <begin position="120"/>
        <end position="142"/>
    </location>
</feature>
<feature type="transmembrane region" description="Helical" evidence="1">
    <location>
        <begin position="45"/>
        <end position="62"/>
    </location>
</feature>
<feature type="transmembrane region" description="Helical" evidence="1">
    <location>
        <begin position="74"/>
        <end position="100"/>
    </location>
</feature>
<feature type="transmembrane region" description="Helical" evidence="1">
    <location>
        <begin position="296"/>
        <end position="314"/>
    </location>
</feature>
<evidence type="ECO:0000313" key="2">
    <source>
        <dbReference type="EMBL" id="QQZ73212.1"/>
    </source>
</evidence>
<feature type="transmembrane region" description="Helical" evidence="1">
    <location>
        <begin position="149"/>
        <end position="166"/>
    </location>
</feature>
<dbReference type="RefSeq" id="WP_004200375.1">
    <property type="nucleotide sequence ID" value="NZ_AP023337.1"/>
</dbReference>
<organism evidence="2 3">
    <name type="scientific">Klebsiella pneumoniae</name>
    <dbReference type="NCBI Taxonomy" id="573"/>
    <lineage>
        <taxon>Bacteria</taxon>
        <taxon>Pseudomonadati</taxon>
        <taxon>Pseudomonadota</taxon>
        <taxon>Gammaproteobacteria</taxon>
        <taxon>Enterobacterales</taxon>
        <taxon>Enterobacteriaceae</taxon>
        <taxon>Klebsiella/Raoultella group</taxon>
        <taxon>Klebsiella</taxon>
        <taxon>Klebsiella pneumoniae complex</taxon>
    </lineage>
</organism>
<feature type="transmembrane region" description="Helical" evidence="1">
    <location>
        <begin position="326"/>
        <end position="343"/>
    </location>
</feature>
<keyword evidence="1" id="KW-0472">Membrane</keyword>
<feature type="transmembrane region" description="Helical" evidence="1">
    <location>
        <begin position="349"/>
        <end position="365"/>
    </location>
</feature>
<gene>
    <name evidence="2" type="ORF">JMZ77_08550</name>
</gene>
<evidence type="ECO:0008006" key="4">
    <source>
        <dbReference type="Google" id="ProtNLM"/>
    </source>
</evidence>
<feature type="transmembrane region" description="Helical" evidence="1">
    <location>
        <begin position="202"/>
        <end position="223"/>
    </location>
</feature>
<proteinExistence type="predicted"/>
<name>A0AAX1L0Z4_KLEPN</name>
<feature type="transmembrane region" description="Helical" evidence="1">
    <location>
        <begin position="243"/>
        <end position="259"/>
    </location>
</feature>